<dbReference type="GO" id="GO:0032040">
    <property type="term" value="C:small-subunit processome"/>
    <property type="evidence" value="ECO:0007669"/>
    <property type="project" value="InterPro"/>
</dbReference>
<dbReference type="Gramene" id="TRITD7Bv1G199730.1">
    <property type="protein sequence ID" value="TRITD7Bv1G199730.1"/>
    <property type="gene ID" value="TRITD7Bv1G199730"/>
</dbReference>
<sequence>MKRRRRRAPAPSESDIQRILDECFILLLFETPSGFALFHSALSLINRPDSMEDIWSYFIYDCMAKLAITLKEFQTFEDKSSAINQNSGVNERLTQMIRTWIGGKKLAVGKPEYKEIIEERLKIDCLYNPAVMEVMWGIQNCMPSLVPGEKSQLAEEDRVPMSKGLRKVLKRYDCNVKTKIVSKQIIETAAALFKCDSAVKDNSRAMRRAGDTIKAISGISCEGWSLLEIATALKMIWWPEEVGDSCAVSKDEAARLANDAGKYDVLMNKHACLRVYDEMVEANDVRISKGALLRSLVEHEPRKHMKRKRLKNPS</sequence>
<reference evidence="1 2" key="1">
    <citation type="submission" date="2017-09" db="EMBL/GenBank/DDBJ databases">
        <authorList>
            <consortium name="International Durum Wheat Genome Sequencing Consortium (IDWGSC)"/>
            <person name="Milanesi L."/>
        </authorList>
    </citation>
    <scope>NUCLEOTIDE SEQUENCE [LARGE SCALE GENOMIC DNA]</scope>
    <source>
        <strain evidence="2">cv. Svevo</strain>
    </source>
</reference>
<protein>
    <recommendedName>
        <fullName evidence="3">Nucleolar protein 58/56 N-terminal domain-containing protein</fullName>
    </recommendedName>
</protein>
<dbReference type="PANTHER" id="PTHR10894">
    <property type="entry name" value="NUCLEOLAR PROTEIN 5 NUCLEOLAR PROTEIN NOP5 NOP58"/>
    <property type="match status" value="1"/>
</dbReference>
<gene>
    <name evidence="1" type="ORF">TRITD_7Bv1G199730</name>
</gene>
<dbReference type="PANTHER" id="PTHR10894:SF24">
    <property type="entry name" value="OS02G0511800 PROTEIN"/>
    <property type="match status" value="1"/>
</dbReference>
<evidence type="ECO:0000313" key="1">
    <source>
        <dbReference type="EMBL" id="VAI92273.1"/>
    </source>
</evidence>
<evidence type="ECO:0000313" key="2">
    <source>
        <dbReference type="Proteomes" id="UP000324705"/>
    </source>
</evidence>
<dbReference type="GO" id="GO:0030515">
    <property type="term" value="F:snoRNA binding"/>
    <property type="evidence" value="ECO:0007669"/>
    <property type="project" value="InterPro"/>
</dbReference>
<dbReference type="GO" id="GO:0031428">
    <property type="term" value="C:box C/D methylation guide snoRNP complex"/>
    <property type="evidence" value="ECO:0007669"/>
    <property type="project" value="InterPro"/>
</dbReference>
<dbReference type="AlphaFoldDB" id="A0A9R1A9R5"/>
<keyword evidence="2" id="KW-1185">Reference proteome</keyword>
<evidence type="ECO:0008006" key="3">
    <source>
        <dbReference type="Google" id="ProtNLM"/>
    </source>
</evidence>
<name>A0A9R1A9R5_TRITD</name>
<accession>A0A9R1A9R5</accession>
<proteinExistence type="predicted"/>
<dbReference type="EMBL" id="LT934124">
    <property type="protein sequence ID" value="VAI92273.1"/>
    <property type="molecule type" value="Genomic_DNA"/>
</dbReference>
<organism evidence="1 2">
    <name type="scientific">Triticum turgidum subsp. durum</name>
    <name type="common">Durum wheat</name>
    <name type="synonym">Triticum durum</name>
    <dbReference type="NCBI Taxonomy" id="4567"/>
    <lineage>
        <taxon>Eukaryota</taxon>
        <taxon>Viridiplantae</taxon>
        <taxon>Streptophyta</taxon>
        <taxon>Embryophyta</taxon>
        <taxon>Tracheophyta</taxon>
        <taxon>Spermatophyta</taxon>
        <taxon>Magnoliopsida</taxon>
        <taxon>Liliopsida</taxon>
        <taxon>Poales</taxon>
        <taxon>Poaceae</taxon>
        <taxon>BOP clade</taxon>
        <taxon>Pooideae</taxon>
        <taxon>Triticodae</taxon>
        <taxon>Triticeae</taxon>
        <taxon>Triticinae</taxon>
        <taxon>Triticum</taxon>
    </lineage>
</organism>
<dbReference type="Proteomes" id="UP000324705">
    <property type="component" value="Chromosome 7B"/>
</dbReference>
<dbReference type="InterPro" id="IPR045056">
    <property type="entry name" value="Nop56/Nop58"/>
</dbReference>